<reference evidence="2 3" key="1">
    <citation type="submission" date="2020-07" db="EMBL/GenBank/DDBJ databases">
        <authorList>
            <person name="Li M."/>
        </authorList>
    </citation>
    <scope>NUCLEOTIDE SEQUENCE [LARGE SCALE GENOMIC DNA]</scope>
    <source>
        <strain evidence="2 3">DSM 23284</strain>
    </source>
</reference>
<evidence type="ECO:0000259" key="1">
    <source>
        <dbReference type="Pfam" id="PF05899"/>
    </source>
</evidence>
<dbReference type="InterPro" id="IPR014710">
    <property type="entry name" value="RmlC-like_jellyroll"/>
</dbReference>
<dbReference type="SUPFAM" id="SSF51182">
    <property type="entry name" value="RmlC-like cupins"/>
    <property type="match status" value="1"/>
</dbReference>
<dbReference type="EMBL" id="JACEON010000012">
    <property type="protein sequence ID" value="MBA4612616.1"/>
    <property type="molecule type" value="Genomic_DNA"/>
</dbReference>
<evidence type="ECO:0000313" key="2">
    <source>
        <dbReference type="EMBL" id="MBA4612616.1"/>
    </source>
</evidence>
<dbReference type="PANTHER" id="PTHR40943:SF1">
    <property type="entry name" value="CYTOPLASMIC PROTEIN"/>
    <property type="match status" value="1"/>
</dbReference>
<dbReference type="CDD" id="cd02227">
    <property type="entry name" value="cupin_TM1112-like"/>
    <property type="match status" value="1"/>
</dbReference>
<organism evidence="2 3">
    <name type="scientific">Stappia taiwanensis</name>
    <dbReference type="NCBI Taxonomy" id="992267"/>
    <lineage>
        <taxon>Bacteria</taxon>
        <taxon>Pseudomonadati</taxon>
        <taxon>Pseudomonadota</taxon>
        <taxon>Alphaproteobacteria</taxon>
        <taxon>Hyphomicrobiales</taxon>
        <taxon>Stappiaceae</taxon>
        <taxon>Stappia</taxon>
    </lineage>
</organism>
<dbReference type="Pfam" id="PF05899">
    <property type="entry name" value="Cupin_3"/>
    <property type="match status" value="1"/>
</dbReference>
<dbReference type="RefSeq" id="WP_181760808.1">
    <property type="nucleotide sequence ID" value="NZ_BMCR01000003.1"/>
</dbReference>
<dbReference type="InterPro" id="IPR011051">
    <property type="entry name" value="RmlC_Cupin_sf"/>
</dbReference>
<proteinExistence type="predicted"/>
<dbReference type="AlphaFoldDB" id="A0A838XVU8"/>
<reference evidence="2 3" key="2">
    <citation type="submission" date="2020-08" db="EMBL/GenBank/DDBJ databases">
        <title>Stappia taiwanensis sp. nov., isolated from a coastal thermal spring.</title>
        <authorList>
            <person name="Kampfer P."/>
        </authorList>
    </citation>
    <scope>NUCLEOTIDE SEQUENCE [LARGE SCALE GENOMIC DNA]</scope>
    <source>
        <strain evidence="2 3">DSM 23284</strain>
    </source>
</reference>
<sequence>MPRQTGGASSSATATPIERSSAGLMSAQLGAVDLQPQPINPDWILDGTPEARCTQLAEGSDRHATMAVWDCTAGRFNWYFGCDEAVYILEGSVTVTGPDGEVRKLTAGDTAYFPAYTWFEWHVEEYVRKVAFCHDVLPVMARLPVRILGKMTRVAERLFSVVMSGKPERTGRKAS</sequence>
<keyword evidence="3" id="KW-1185">Reference proteome</keyword>
<dbReference type="InterPro" id="IPR008579">
    <property type="entry name" value="UGlyAH_Cupin_dom"/>
</dbReference>
<comment type="caution">
    <text evidence="2">The sequence shown here is derived from an EMBL/GenBank/DDBJ whole genome shotgun (WGS) entry which is preliminary data.</text>
</comment>
<feature type="domain" description="(S)-ureidoglycine aminohydrolase cupin" evidence="1">
    <location>
        <begin position="61"/>
        <end position="130"/>
    </location>
</feature>
<gene>
    <name evidence="2" type="ORF">H1W37_13195</name>
</gene>
<dbReference type="PANTHER" id="PTHR40943">
    <property type="entry name" value="CYTOPLASMIC PROTEIN-RELATED"/>
    <property type="match status" value="1"/>
</dbReference>
<name>A0A838XVU8_9HYPH</name>
<dbReference type="Proteomes" id="UP000559404">
    <property type="component" value="Unassembled WGS sequence"/>
</dbReference>
<evidence type="ECO:0000313" key="3">
    <source>
        <dbReference type="Proteomes" id="UP000559404"/>
    </source>
</evidence>
<accession>A0A838XVU8</accession>
<dbReference type="Gene3D" id="2.60.120.10">
    <property type="entry name" value="Jelly Rolls"/>
    <property type="match status" value="1"/>
</dbReference>
<protein>
    <submittedName>
        <fullName evidence="2">Cupin domain-containing protein</fullName>
    </submittedName>
</protein>